<dbReference type="SUPFAM" id="SSF49464">
    <property type="entry name" value="Carboxypeptidase regulatory domain-like"/>
    <property type="match status" value="1"/>
</dbReference>
<dbReference type="GO" id="GO:0044718">
    <property type="term" value="P:siderophore transmembrane transport"/>
    <property type="evidence" value="ECO:0007669"/>
    <property type="project" value="TreeGrafter"/>
</dbReference>
<gene>
    <name evidence="10" type="ORF">rosag_16850</name>
</gene>
<protein>
    <recommendedName>
        <fullName evidence="9">TonB-dependent receptor plug domain-containing protein</fullName>
    </recommendedName>
</protein>
<dbReference type="AlphaFoldDB" id="A0AA37Q7I4"/>
<keyword evidence="3 7" id="KW-1134">Transmembrane beta strand</keyword>
<comment type="caution">
    <text evidence="10">The sequence shown here is derived from an EMBL/GenBank/DDBJ whole genome shotgun (WGS) entry which is preliminary data.</text>
</comment>
<dbReference type="InterPro" id="IPR039426">
    <property type="entry name" value="TonB-dep_rcpt-like"/>
</dbReference>
<feature type="domain" description="TonB-dependent receptor plug" evidence="9">
    <location>
        <begin position="116"/>
        <end position="225"/>
    </location>
</feature>
<evidence type="ECO:0000256" key="8">
    <source>
        <dbReference type="SAM" id="SignalP"/>
    </source>
</evidence>
<keyword evidence="5 7" id="KW-0472">Membrane</keyword>
<keyword evidence="11" id="KW-1185">Reference proteome</keyword>
<dbReference type="Pfam" id="PF07715">
    <property type="entry name" value="Plug"/>
    <property type="match status" value="1"/>
</dbReference>
<feature type="chain" id="PRO_5041326401" description="TonB-dependent receptor plug domain-containing protein" evidence="8">
    <location>
        <begin position="16"/>
        <end position="769"/>
    </location>
</feature>
<dbReference type="SUPFAM" id="SSF56935">
    <property type="entry name" value="Porins"/>
    <property type="match status" value="1"/>
</dbReference>
<keyword evidence="8" id="KW-0732">Signal</keyword>
<dbReference type="RefSeq" id="WP_284349613.1">
    <property type="nucleotide sequence ID" value="NZ_BRXS01000002.1"/>
</dbReference>
<dbReference type="Gene3D" id="2.170.130.10">
    <property type="entry name" value="TonB-dependent receptor, plug domain"/>
    <property type="match status" value="1"/>
</dbReference>
<feature type="signal peptide" evidence="8">
    <location>
        <begin position="1"/>
        <end position="15"/>
    </location>
</feature>
<keyword evidence="6 7" id="KW-0998">Cell outer membrane</keyword>
<evidence type="ECO:0000259" key="9">
    <source>
        <dbReference type="Pfam" id="PF07715"/>
    </source>
</evidence>
<evidence type="ECO:0000313" key="11">
    <source>
        <dbReference type="Proteomes" id="UP001161325"/>
    </source>
</evidence>
<dbReference type="Gene3D" id="2.40.170.20">
    <property type="entry name" value="TonB-dependent receptor, beta-barrel domain"/>
    <property type="match status" value="1"/>
</dbReference>
<evidence type="ECO:0000256" key="7">
    <source>
        <dbReference type="PROSITE-ProRule" id="PRU01360"/>
    </source>
</evidence>
<evidence type="ECO:0000256" key="2">
    <source>
        <dbReference type="ARBA" id="ARBA00022448"/>
    </source>
</evidence>
<evidence type="ECO:0000256" key="3">
    <source>
        <dbReference type="ARBA" id="ARBA00022452"/>
    </source>
</evidence>
<organism evidence="10 11">
    <name type="scientific">Roseisolibacter agri</name>
    <dbReference type="NCBI Taxonomy" id="2014610"/>
    <lineage>
        <taxon>Bacteria</taxon>
        <taxon>Pseudomonadati</taxon>
        <taxon>Gemmatimonadota</taxon>
        <taxon>Gemmatimonadia</taxon>
        <taxon>Gemmatimonadales</taxon>
        <taxon>Gemmatimonadaceae</taxon>
        <taxon>Roseisolibacter</taxon>
    </lineage>
</organism>
<dbReference type="GO" id="GO:0009279">
    <property type="term" value="C:cell outer membrane"/>
    <property type="evidence" value="ECO:0007669"/>
    <property type="project" value="UniProtKB-SubCell"/>
</dbReference>
<proteinExistence type="inferred from homology"/>
<comment type="subcellular location">
    <subcellularLocation>
        <location evidence="1 7">Cell outer membrane</location>
        <topology evidence="1 7">Multi-pass membrane protein</topology>
    </subcellularLocation>
</comment>
<dbReference type="EMBL" id="BRXS01000002">
    <property type="protein sequence ID" value="GLC25172.1"/>
    <property type="molecule type" value="Genomic_DNA"/>
</dbReference>
<dbReference type="InterPro" id="IPR036942">
    <property type="entry name" value="Beta-barrel_TonB_sf"/>
</dbReference>
<reference evidence="10" key="1">
    <citation type="submission" date="2022-08" db="EMBL/GenBank/DDBJ databases">
        <title>Draft genome sequencing of Roseisolibacter agri AW1220.</title>
        <authorList>
            <person name="Tobiishi Y."/>
            <person name="Tonouchi A."/>
        </authorList>
    </citation>
    <scope>NUCLEOTIDE SEQUENCE</scope>
    <source>
        <strain evidence="10">AW1220</strain>
    </source>
</reference>
<dbReference type="InterPro" id="IPR012910">
    <property type="entry name" value="Plug_dom"/>
</dbReference>
<dbReference type="PANTHER" id="PTHR30069">
    <property type="entry name" value="TONB-DEPENDENT OUTER MEMBRANE RECEPTOR"/>
    <property type="match status" value="1"/>
</dbReference>
<dbReference type="InterPro" id="IPR008969">
    <property type="entry name" value="CarboxyPept-like_regulatory"/>
</dbReference>
<dbReference type="InterPro" id="IPR037066">
    <property type="entry name" value="Plug_dom_sf"/>
</dbReference>
<evidence type="ECO:0000256" key="4">
    <source>
        <dbReference type="ARBA" id="ARBA00022692"/>
    </source>
</evidence>
<evidence type="ECO:0000256" key="5">
    <source>
        <dbReference type="ARBA" id="ARBA00023136"/>
    </source>
</evidence>
<evidence type="ECO:0000313" key="10">
    <source>
        <dbReference type="EMBL" id="GLC25172.1"/>
    </source>
</evidence>
<evidence type="ECO:0000256" key="6">
    <source>
        <dbReference type="ARBA" id="ARBA00023237"/>
    </source>
</evidence>
<name>A0AA37Q7I4_9BACT</name>
<keyword evidence="2 7" id="KW-0813">Transport</keyword>
<dbReference type="Proteomes" id="UP001161325">
    <property type="component" value="Unassembled WGS sequence"/>
</dbReference>
<accession>A0AA37Q7I4</accession>
<dbReference type="PROSITE" id="PS52016">
    <property type="entry name" value="TONB_DEPENDENT_REC_3"/>
    <property type="match status" value="1"/>
</dbReference>
<comment type="similarity">
    <text evidence="7">Belongs to the TonB-dependent receptor family.</text>
</comment>
<sequence>MAAVLALAVAAPAHAQDTLATVRVTVRHEGAPVEGAIVRALAPDRAATQTDAHGAATLRLPAGDRALVVERLGFRADTLRLALRAAQDTAVAASLTAKGAEVEAVVVTATRDERRVEDTPLRVEVIDEEEVAEKVAMTPGDIAMMLNETSGLRVQATNPSLGGANVRVQGLRGRYTLILADGLPLYGGQAGGLGLLQIPPLDLARVEIIKGTASALYGSSALGGVINLVSRRPGDEDAQTALVNRTSRGGTDAVYFGAGPVTARAGYTLLAGAHHQQRQDVDDDGWTDLPGYARVVLRPRLYLDDGAGRTVFLTGGVTAEKREGGTMDGRTVPDGTPAGRAYAEALRTRRADVGGLARWVVPAERALHGAIVTVRASAMEQRHAHRFGAVREEDRHRTWFGEAAVAVPRGAVTYVAGAAFQRDAYHNADVAGFDHAHAVPAAFVQLDADPAPWASVSASARLDAHGAYGTFVNPRLSLLLRRPGEADGGALAGWTTRLSGGTGAFAPTPFTEETEATGLTPLAPLRGLVAERARSASLDVGGPLATALGRLEVNATAFGSRVAHALQVADARGLTADGARRIALVNAPGATHTWGGELLARLVHALGEEGPEGADGEEPPALRVTGTYTFLRGRECDPSVPAGSAASCARREVPLTPRHAAGVVAAVEREGTSRVGLEVYYTGRQALADDPYRRESRPYVIVGLLGERAFETRAGLARLFVNLENLTNVRQTRFDPLLRRTRGPGGRWTTDAWTDLAGFTVNGGVRLAF</sequence>
<evidence type="ECO:0000256" key="1">
    <source>
        <dbReference type="ARBA" id="ARBA00004571"/>
    </source>
</evidence>
<dbReference type="GO" id="GO:0015344">
    <property type="term" value="F:siderophore uptake transmembrane transporter activity"/>
    <property type="evidence" value="ECO:0007669"/>
    <property type="project" value="TreeGrafter"/>
</dbReference>
<dbReference type="PANTHER" id="PTHR30069:SF57">
    <property type="entry name" value="TONB-DEPENDENT RECEPTOR"/>
    <property type="match status" value="1"/>
</dbReference>
<keyword evidence="4 7" id="KW-0812">Transmembrane</keyword>